<evidence type="ECO:0000256" key="1">
    <source>
        <dbReference type="ARBA" id="ARBA00004651"/>
    </source>
</evidence>
<dbReference type="SUPFAM" id="SSF90123">
    <property type="entry name" value="ABC transporter transmembrane region"/>
    <property type="match status" value="2"/>
</dbReference>
<gene>
    <name evidence="13" type="ORF">Egran_04818</name>
</gene>
<feature type="transmembrane region" description="Helical" evidence="10">
    <location>
        <begin position="1128"/>
        <end position="1151"/>
    </location>
</feature>
<feature type="domain" description="ABC transmembrane type-1" evidence="12">
    <location>
        <begin position="285"/>
        <end position="560"/>
    </location>
</feature>
<feature type="transmembrane region" description="Helical" evidence="10">
    <location>
        <begin position="947"/>
        <end position="971"/>
    </location>
</feature>
<dbReference type="InterPro" id="IPR003439">
    <property type="entry name" value="ABC_transporter-like_ATP-bd"/>
</dbReference>
<organism evidence="13 14">
    <name type="scientific">Elaphomyces granulatus</name>
    <dbReference type="NCBI Taxonomy" id="519963"/>
    <lineage>
        <taxon>Eukaryota</taxon>
        <taxon>Fungi</taxon>
        <taxon>Dikarya</taxon>
        <taxon>Ascomycota</taxon>
        <taxon>Pezizomycotina</taxon>
        <taxon>Eurotiomycetes</taxon>
        <taxon>Eurotiomycetidae</taxon>
        <taxon>Eurotiales</taxon>
        <taxon>Elaphomycetaceae</taxon>
        <taxon>Elaphomyces</taxon>
    </lineage>
</organism>
<feature type="transmembrane region" description="Helical" evidence="10">
    <location>
        <begin position="895"/>
        <end position="917"/>
    </location>
</feature>
<dbReference type="InterPro" id="IPR050173">
    <property type="entry name" value="ABC_transporter_C-like"/>
</dbReference>
<comment type="similarity">
    <text evidence="2">Belongs to the ABC transporter superfamily. ABCC family. Conjugate transporter (TC 3.A.1.208) subfamily.</text>
</comment>
<keyword evidence="7" id="KW-0067">ATP-binding</keyword>
<dbReference type="InterPro" id="IPR003593">
    <property type="entry name" value="AAA+_ATPase"/>
</dbReference>
<dbReference type="PANTHER" id="PTHR24223:SF404">
    <property type="entry name" value="ABC MULTIDRUG TRANSPORTER (EUROFUNG)-RELATED"/>
    <property type="match status" value="1"/>
</dbReference>
<dbReference type="InterPro" id="IPR036640">
    <property type="entry name" value="ABC1_TM_sf"/>
</dbReference>
<evidence type="ECO:0000256" key="8">
    <source>
        <dbReference type="ARBA" id="ARBA00022989"/>
    </source>
</evidence>
<name>A0A232LUA6_9EURO</name>
<feature type="transmembrane region" description="Helical" evidence="10">
    <location>
        <begin position="411"/>
        <end position="430"/>
    </location>
</feature>
<evidence type="ECO:0000313" key="14">
    <source>
        <dbReference type="Proteomes" id="UP000243515"/>
    </source>
</evidence>
<dbReference type="Pfam" id="PF00664">
    <property type="entry name" value="ABC_membrane"/>
    <property type="match status" value="1"/>
</dbReference>
<feature type="transmembrane region" description="Helical" evidence="10">
    <location>
        <begin position="1047"/>
        <end position="1064"/>
    </location>
</feature>
<feature type="transmembrane region" description="Helical" evidence="10">
    <location>
        <begin position="1017"/>
        <end position="1041"/>
    </location>
</feature>
<evidence type="ECO:0000256" key="6">
    <source>
        <dbReference type="ARBA" id="ARBA00022741"/>
    </source>
</evidence>
<feature type="domain" description="ABC transmembrane type-1" evidence="12">
    <location>
        <begin position="906"/>
        <end position="1186"/>
    </location>
</feature>
<dbReference type="GO" id="GO:0016887">
    <property type="term" value="F:ATP hydrolysis activity"/>
    <property type="evidence" value="ECO:0007669"/>
    <property type="project" value="InterPro"/>
</dbReference>
<keyword evidence="3" id="KW-0813">Transport</keyword>
<dbReference type="Proteomes" id="UP000243515">
    <property type="component" value="Unassembled WGS sequence"/>
</dbReference>
<evidence type="ECO:0000256" key="9">
    <source>
        <dbReference type="ARBA" id="ARBA00023136"/>
    </source>
</evidence>
<keyword evidence="4" id="KW-1003">Cell membrane</keyword>
<feature type="transmembrane region" description="Helical" evidence="10">
    <location>
        <begin position="68"/>
        <end position="89"/>
    </location>
</feature>
<evidence type="ECO:0000256" key="2">
    <source>
        <dbReference type="ARBA" id="ARBA00009726"/>
    </source>
</evidence>
<dbReference type="OrthoDB" id="6500128at2759"/>
<comment type="caution">
    <text evidence="13">The sequence shown here is derived from an EMBL/GenBank/DDBJ whole genome shotgun (WGS) entry which is preliminary data.</text>
</comment>
<dbReference type="Gene3D" id="1.20.1560.10">
    <property type="entry name" value="ABC transporter type 1, transmembrane domain"/>
    <property type="match status" value="2"/>
</dbReference>
<feature type="transmembrane region" description="Helical" evidence="10">
    <location>
        <begin position="318"/>
        <end position="338"/>
    </location>
</feature>
<protein>
    <recommendedName>
        <fullName evidence="15">ABC transporter domain-containing protein</fullName>
    </recommendedName>
</protein>
<dbReference type="GO" id="GO:0005886">
    <property type="term" value="C:plasma membrane"/>
    <property type="evidence" value="ECO:0007669"/>
    <property type="project" value="UniProtKB-SubCell"/>
</dbReference>
<evidence type="ECO:0000256" key="7">
    <source>
        <dbReference type="ARBA" id="ARBA00022840"/>
    </source>
</evidence>
<evidence type="ECO:0000313" key="13">
    <source>
        <dbReference type="EMBL" id="OXV07417.1"/>
    </source>
</evidence>
<dbReference type="InterPro" id="IPR044726">
    <property type="entry name" value="ABCC_6TM_D2"/>
</dbReference>
<keyword evidence="8 10" id="KW-1133">Transmembrane helix</keyword>
<evidence type="ECO:0000256" key="3">
    <source>
        <dbReference type="ARBA" id="ARBA00022448"/>
    </source>
</evidence>
<dbReference type="PROSITE" id="PS50893">
    <property type="entry name" value="ABC_TRANSPORTER_2"/>
    <property type="match status" value="2"/>
</dbReference>
<dbReference type="SMART" id="SM00382">
    <property type="entry name" value="AAA"/>
    <property type="match status" value="2"/>
</dbReference>
<dbReference type="Pfam" id="PF24357">
    <property type="entry name" value="TMD0_ABC"/>
    <property type="match status" value="1"/>
</dbReference>
<keyword evidence="9 10" id="KW-0472">Membrane</keyword>
<dbReference type="CDD" id="cd18579">
    <property type="entry name" value="ABC_6TM_ABCC_D1"/>
    <property type="match status" value="1"/>
</dbReference>
<keyword evidence="14" id="KW-1185">Reference proteome</keyword>
<dbReference type="EMBL" id="NPHW01004869">
    <property type="protein sequence ID" value="OXV07417.1"/>
    <property type="molecule type" value="Genomic_DNA"/>
</dbReference>
<dbReference type="FunFam" id="3.40.50.300:FF:000838">
    <property type="entry name" value="ABC multidrug transporter (Eurofung)"/>
    <property type="match status" value="1"/>
</dbReference>
<sequence>MASSICLPTSDRIFGPRVNPSCRAFDFTLFFEDIFFACLPTAVFFLLLPFHIAVLAKSPALCSVRSKLLLGKLATLAGILTTQVILLILRSQKTIVQTSASLAADTLTIVGIAGVAWLSYIDHQRSLRPSTLLSLYLSALVILDIPRVRTLWLIGSANGDAAAMTVTLILTAVALLLESTEKRSSVVAEEKRFGAPEEYSGFWTRTAFAWLAATFRAGYAKVLVQDDLPILDTRLQSNVLRQNLVSTWAKCKYLCRNDHRARHSLLKACFHANLFSFLSAIPPRLCRSVFYFAQPLLINTTVSYVGDASADINFGRALIGAWALVFLGVACSTALSSYQATRFLTRVKGGLIGLVYQETMKARTVDLGETTAIALMGTDVERIGYNFLQIHEIWASFIEISVAIWLLEQQVFLACLAPVVVILISIGINVPISNSAKKAQVAWIEKVQERLRITSSMLDDMKAVKMLGLSTVISDMIQKLRQVEIQTSKVYRKLLVWNVLLSECPQNISPLATFAVDVIIALYWKNGSLLTAQAFTAIALINLLTNPVIQLVQLMPQLLQCVGSFERIQEYCNHADDAAEHDESSKPSNRAGSPISLHPLARVVPARSENDQKHVITLENNSFTWEKSKTPFLKDIDLRVPRGSVTVCVGAVGSGKSMLLESILGETICSLGPAPNCTSSIAYCAQQPWLENGTIQSNIIGVSQCDSKWYKTVNSACGLDADLQALERGDKTVVGSKGFNLSGGQKQRIALARAVYSRKDIFVLDDVFSGMDAHTVDLVSRRLLGNDGLFRKHGTTVILATHSHKLMSFADTIVALEDGRIAQIGSPQALLAYEGYVAKLGLALRDEDLIKEHPEDTEMSRIESTVAESFISVPREANNTPDASRKNGDWSVYSYYFASSGYTIVIMFLISMAVWIFCTEFATVWLNWWSEANEIEANKDVGMYMGWYAFFSIFGVVAIAISCWIGIVNIISNSALGLHSDLLVSTMRAPLRFFTTTDTGTLTNRFSQDMELIDMNLPLVMINYISTAFSALAKAIILIVFSQYLATMTPFVVALLYLLQSFYLQTSRQVRLLEIEAKAPLYTHFIESVAGAPTIRAFGWQWQYQKRNYKFIDQSQRPAYLQYCIQNWLGFVLDMLVTVIAAVLVAIVVTWKDKFSAGNVGVSLVMVMSFSSVLMRMIKAWTMMESSIGAVARVKRFVADTESEEKSSWKAEVAQDWPTQGNVEFKSLVAAHSPSAEPVIEGISFSIRPSEHVALCGRSGCGKTSTILALLQMVETRGGQITVDGVDVSTMPCTDVRSHLNVVPQDPLLMPGTIRFNIDPFGKVSDEDIIRALERVRLWAIISEQGGLSKEMDMAMWSAGQKQLLCLARAMVRSSKVLILDEATSSVDSETEAIMQDIIDTTFKNCTVLAVMHRLTHITRYDKVALLDNGHLMEFDTPETLLSQESRFAGLYQTSATQP</sequence>
<feature type="domain" description="ABC transporter" evidence="11">
    <location>
        <begin position="1223"/>
        <end position="1454"/>
    </location>
</feature>
<dbReference type="FunFam" id="1.20.1560.10:FF:000055">
    <property type="entry name" value="ABC multidrug transporter (Eurofung)"/>
    <property type="match status" value="1"/>
</dbReference>
<dbReference type="InterPro" id="IPR011527">
    <property type="entry name" value="ABC1_TM_dom"/>
</dbReference>
<comment type="subcellular location">
    <subcellularLocation>
        <location evidence="1">Cell membrane</location>
        <topology evidence="1">Multi-pass membrane protein</topology>
    </subcellularLocation>
</comment>
<evidence type="ECO:0008006" key="15">
    <source>
        <dbReference type="Google" id="ProtNLM"/>
    </source>
</evidence>
<feature type="domain" description="ABC transporter" evidence="11">
    <location>
        <begin position="616"/>
        <end position="843"/>
    </location>
</feature>
<dbReference type="InterPro" id="IPR027417">
    <property type="entry name" value="P-loop_NTPase"/>
</dbReference>
<dbReference type="Pfam" id="PF00005">
    <property type="entry name" value="ABC_tran"/>
    <property type="match status" value="2"/>
</dbReference>
<keyword evidence="5 10" id="KW-0812">Transmembrane</keyword>
<keyword evidence="6" id="KW-0547">Nucleotide-binding</keyword>
<evidence type="ECO:0000259" key="11">
    <source>
        <dbReference type="PROSITE" id="PS50893"/>
    </source>
</evidence>
<reference evidence="13 14" key="1">
    <citation type="journal article" date="2015" name="Environ. Microbiol.">
        <title>Metagenome sequence of Elaphomyces granulatus from sporocarp tissue reveals Ascomycota ectomycorrhizal fingerprints of genome expansion and a Proteobacteria-rich microbiome.</title>
        <authorList>
            <person name="Quandt C.A."/>
            <person name="Kohler A."/>
            <person name="Hesse C.N."/>
            <person name="Sharpton T.J."/>
            <person name="Martin F."/>
            <person name="Spatafora J.W."/>
        </authorList>
    </citation>
    <scope>NUCLEOTIDE SEQUENCE [LARGE SCALE GENOMIC DNA]</scope>
    <source>
        <strain evidence="13 14">OSC145934</strain>
    </source>
</reference>
<dbReference type="InterPro" id="IPR044746">
    <property type="entry name" value="ABCC_6TM_D1"/>
</dbReference>
<dbReference type="GO" id="GO:0005524">
    <property type="term" value="F:ATP binding"/>
    <property type="evidence" value="ECO:0007669"/>
    <property type="project" value="UniProtKB-KW"/>
</dbReference>
<dbReference type="PROSITE" id="PS50929">
    <property type="entry name" value="ABC_TM1F"/>
    <property type="match status" value="2"/>
</dbReference>
<proteinExistence type="inferred from homology"/>
<accession>A0A232LUA6</accession>
<feature type="transmembrane region" description="Helical" evidence="10">
    <location>
        <begin position="1157"/>
        <end position="1178"/>
    </location>
</feature>
<evidence type="ECO:0000259" key="12">
    <source>
        <dbReference type="PROSITE" id="PS50929"/>
    </source>
</evidence>
<dbReference type="SUPFAM" id="SSF52540">
    <property type="entry name" value="P-loop containing nucleoside triphosphate hydrolases"/>
    <property type="match status" value="2"/>
</dbReference>
<feature type="transmembrane region" description="Helical" evidence="10">
    <location>
        <begin position="101"/>
        <end position="121"/>
    </location>
</feature>
<evidence type="ECO:0000256" key="4">
    <source>
        <dbReference type="ARBA" id="ARBA00022475"/>
    </source>
</evidence>
<dbReference type="InterPro" id="IPR056227">
    <property type="entry name" value="TMD0_ABC"/>
</dbReference>
<dbReference type="GO" id="GO:0140359">
    <property type="term" value="F:ABC-type transporter activity"/>
    <property type="evidence" value="ECO:0007669"/>
    <property type="project" value="InterPro"/>
</dbReference>
<dbReference type="InterPro" id="IPR017871">
    <property type="entry name" value="ABC_transporter-like_CS"/>
</dbReference>
<feature type="transmembrane region" description="Helical" evidence="10">
    <location>
        <begin position="34"/>
        <end position="56"/>
    </location>
</feature>
<dbReference type="Gene3D" id="3.40.50.300">
    <property type="entry name" value="P-loop containing nucleotide triphosphate hydrolases"/>
    <property type="match status" value="2"/>
</dbReference>
<dbReference type="FunFam" id="1.20.1560.10:FF:000066">
    <property type="entry name" value="ABC multidrug transporter (Eurofung)"/>
    <property type="match status" value="1"/>
</dbReference>
<dbReference type="CDD" id="cd03244">
    <property type="entry name" value="ABCC_MRP_domain2"/>
    <property type="match status" value="1"/>
</dbReference>
<dbReference type="PROSITE" id="PS00211">
    <property type="entry name" value="ABC_TRANSPORTER_1"/>
    <property type="match status" value="1"/>
</dbReference>
<evidence type="ECO:0000256" key="5">
    <source>
        <dbReference type="ARBA" id="ARBA00022692"/>
    </source>
</evidence>
<dbReference type="PANTHER" id="PTHR24223">
    <property type="entry name" value="ATP-BINDING CASSETTE SUB-FAMILY C"/>
    <property type="match status" value="1"/>
</dbReference>
<evidence type="ECO:0000256" key="10">
    <source>
        <dbReference type="SAM" id="Phobius"/>
    </source>
</evidence>
<dbReference type="CDD" id="cd18580">
    <property type="entry name" value="ABC_6TM_ABCC_D2"/>
    <property type="match status" value="1"/>
</dbReference>
<dbReference type="CDD" id="cd03250">
    <property type="entry name" value="ABCC_MRP_domain1"/>
    <property type="match status" value="1"/>
</dbReference>